<dbReference type="Proteomes" id="UP000255316">
    <property type="component" value="Unassembled WGS sequence"/>
</dbReference>
<accession>A0A378IGT2</accession>
<feature type="signal peptide" evidence="1">
    <location>
        <begin position="1"/>
        <end position="21"/>
    </location>
</feature>
<proteinExistence type="predicted"/>
<evidence type="ECO:0000313" key="3">
    <source>
        <dbReference type="Proteomes" id="UP000255316"/>
    </source>
</evidence>
<gene>
    <name evidence="2" type="ORF">NCTC12438_00846</name>
</gene>
<evidence type="ECO:0000313" key="2">
    <source>
        <dbReference type="EMBL" id="STX34253.1"/>
    </source>
</evidence>
<dbReference type="EMBL" id="UGNX01000001">
    <property type="protein sequence ID" value="STX34253.1"/>
    <property type="molecule type" value="Genomic_DNA"/>
</dbReference>
<name>A0A378IGT2_9GAMM</name>
<keyword evidence="1" id="KW-0732">Signal</keyword>
<evidence type="ECO:0000256" key="1">
    <source>
        <dbReference type="SAM" id="SignalP"/>
    </source>
</evidence>
<feature type="chain" id="PRO_5016647517" evidence="1">
    <location>
        <begin position="22"/>
        <end position="37"/>
    </location>
</feature>
<dbReference type="AlphaFoldDB" id="A0A378IGT2"/>
<sequence length="37" mass="3725">MNKNSLILALSASLATSSALAGTIGVCSTQLDLDKCN</sequence>
<protein>
    <submittedName>
        <fullName evidence="2">Uncharacterized protein</fullName>
    </submittedName>
</protein>
<organism evidence="2 3">
    <name type="scientific">Legionella cincinnatiensis</name>
    <dbReference type="NCBI Taxonomy" id="28085"/>
    <lineage>
        <taxon>Bacteria</taxon>
        <taxon>Pseudomonadati</taxon>
        <taxon>Pseudomonadota</taxon>
        <taxon>Gammaproteobacteria</taxon>
        <taxon>Legionellales</taxon>
        <taxon>Legionellaceae</taxon>
        <taxon>Legionella</taxon>
    </lineage>
</organism>
<reference evidence="2 3" key="1">
    <citation type="submission" date="2018-06" db="EMBL/GenBank/DDBJ databases">
        <authorList>
            <consortium name="Pathogen Informatics"/>
            <person name="Doyle S."/>
        </authorList>
    </citation>
    <scope>NUCLEOTIDE SEQUENCE [LARGE SCALE GENOMIC DNA]</scope>
    <source>
        <strain evidence="2 3">NCTC12438</strain>
    </source>
</reference>